<dbReference type="SUPFAM" id="SSF53822">
    <property type="entry name" value="Periplasmic binding protein-like I"/>
    <property type="match status" value="1"/>
</dbReference>
<keyword evidence="6" id="KW-1185">Reference proteome</keyword>
<dbReference type="InterPro" id="IPR011009">
    <property type="entry name" value="Kinase-like_dom_sf"/>
</dbReference>
<keyword evidence="2" id="KW-0732">Signal</keyword>
<comment type="similarity">
    <text evidence="1">Belongs to the leucine-binding protein family.</text>
</comment>
<evidence type="ECO:0000313" key="6">
    <source>
        <dbReference type="Proteomes" id="UP000805614"/>
    </source>
</evidence>
<gene>
    <name evidence="5" type="ORF">HKK74_35650</name>
</gene>
<dbReference type="SUPFAM" id="SSF56112">
    <property type="entry name" value="Protein kinase-like (PK-like)"/>
    <property type="match status" value="1"/>
</dbReference>
<reference evidence="5 6" key="1">
    <citation type="submission" date="2020-06" db="EMBL/GenBank/DDBJ databases">
        <title>Actinomadura xiongansis sp. nov., isolated from soil of Baiyangdian.</title>
        <authorList>
            <person name="Zhang X."/>
        </authorList>
    </citation>
    <scope>NUCLEOTIDE SEQUENCE [LARGE SCALE GENOMIC DNA]</scope>
    <source>
        <strain evidence="5 6">HBUM206468</strain>
    </source>
</reference>
<dbReference type="Pfam" id="PF13458">
    <property type="entry name" value="Peripla_BP_6"/>
    <property type="match status" value="1"/>
</dbReference>
<dbReference type="EMBL" id="JABVEC010000048">
    <property type="protein sequence ID" value="MBC6470788.1"/>
    <property type="molecule type" value="Genomic_DNA"/>
</dbReference>
<dbReference type="PROSITE" id="PS00108">
    <property type="entry name" value="PROTEIN_KINASE_ST"/>
    <property type="match status" value="1"/>
</dbReference>
<dbReference type="Proteomes" id="UP000805614">
    <property type="component" value="Unassembled WGS sequence"/>
</dbReference>
<dbReference type="Pfam" id="PF00069">
    <property type="entry name" value="Pkinase"/>
    <property type="match status" value="1"/>
</dbReference>
<protein>
    <submittedName>
        <fullName evidence="5">ABC transporter substrate-binding protein</fullName>
    </submittedName>
</protein>
<comment type="caution">
    <text evidence="5">The sequence shown here is derived from an EMBL/GenBank/DDBJ whole genome shotgun (WGS) entry which is preliminary data.</text>
</comment>
<dbReference type="CDD" id="cd06342">
    <property type="entry name" value="PBP1_ABC_LIVBP-like"/>
    <property type="match status" value="1"/>
</dbReference>
<dbReference type="PANTHER" id="PTHR47151:SF2">
    <property type="entry name" value="AMINO ACID BINDING PROTEIN"/>
    <property type="match status" value="1"/>
</dbReference>
<dbReference type="InterPro" id="IPR028082">
    <property type="entry name" value="Peripla_BP_I"/>
</dbReference>
<evidence type="ECO:0000256" key="3">
    <source>
        <dbReference type="SAM" id="MobiDB-lite"/>
    </source>
</evidence>
<evidence type="ECO:0000259" key="4">
    <source>
        <dbReference type="PROSITE" id="PS50011"/>
    </source>
</evidence>
<evidence type="ECO:0000256" key="2">
    <source>
        <dbReference type="ARBA" id="ARBA00022729"/>
    </source>
</evidence>
<evidence type="ECO:0000256" key="1">
    <source>
        <dbReference type="ARBA" id="ARBA00010062"/>
    </source>
</evidence>
<dbReference type="RefSeq" id="WP_187247826.1">
    <property type="nucleotide sequence ID" value="NZ_BAAAOK010000011.1"/>
</dbReference>
<dbReference type="PANTHER" id="PTHR47151">
    <property type="entry name" value="LEU/ILE/VAL-BINDING ABC TRANSPORTER SUBUNIT"/>
    <property type="match status" value="1"/>
</dbReference>
<dbReference type="Gene3D" id="1.10.510.10">
    <property type="entry name" value="Transferase(Phosphotransferase) domain 1"/>
    <property type="match status" value="1"/>
</dbReference>
<evidence type="ECO:0000313" key="5">
    <source>
        <dbReference type="EMBL" id="MBC6470788.1"/>
    </source>
</evidence>
<dbReference type="Gene3D" id="3.30.200.20">
    <property type="entry name" value="Phosphorylase Kinase, domain 1"/>
    <property type="match status" value="1"/>
</dbReference>
<organism evidence="5 6">
    <name type="scientific">Actinomadura alba</name>
    <dbReference type="NCBI Taxonomy" id="406431"/>
    <lineage>
        <taxon>Bacteria</taxon>
        <taxon>Bacillati</taxon>
        <taxon>Actinomycetota</taxon>
        <taxon>Actinomycetes</taxon>
        <taxon>Streptosporangiales</taxon>
        <taxon>Thermomonosporaceae</taxon>
        <taxon>Actinomadura</taxon>
    </lineage>
</organism>
<dbReference type="Gene3D" id="3.40.50.2300">
    <property type="match status" value="2"/>
</dbReference>
<proteinExistence type="inferred from homology"/>
<dbReference type="InterPro" id="IPR000719">
    <property type="entry name" value="Prot_kinase_dom"/>
</dbReference>
<dbReference type="InterPro" id="IPR008271">
    <property type="entry name" value="Ser/Thr_kinase_AS"/>
</dbReference>
<dbReference type="CDD" id="cd14014">
    <property type="entry name" value="STKc_PknB_like"/>
    <property type="match status" value="1"/>
</dbReference>
<dbReference type="InterPro" id="IPR028081">
    <property type="entry name" value="Leu-bd"/>
</dbReference>
<feature type="region of interest" description="Disordered" evidence="3">
    <location>
        <begin position="275"/>
        <end position="341"/>
    </location>
</feature>
<feature type="compositionally biased region" description="Pro residues" evidence="3">
    <location>
        <begin position="300"/>
        <end position="310"/>
    </location>
</feature>
<dbReference type="PROSITE" id="PS50011">
    <property type="entry name" value="PROTEIN_KINASE_DOM"/>
    <property type="match status" value="1"/>
</dbReference>
<accession>A0ABR7M2I4</accession>
<sequence length="743" mass="76387">MAEAQPLLPGDPARLGDYELIGRLGEGGQGVVFLGRGPDGQEVAVKLLLAQLTGDAGARSRFVRELAVAERVAGFCTAQVLDADVAGDQPYIVSEYVPGASLKDVVQRDGPRTGSALVRLAIGTATALAAIHQAGIVHRDFKPPNVLMGPDGPRVIDFGVARALDTSAVTMTSQVVGTPAYMAPEQLAGGPVAAATDMFAWASTMVFAATGDAPFGSDTIPAVMHRIINLNPDLSVLPEPLRELVAACLNKDPARRPTAHAVLLRLLGGVDQPSPAAASGIEPALSRGANVATTTTDPRMGPPPVPPPYRPQSGTTVPTRPGGDLPAGLPRPPRPSSSSRRSVLLKVGAPVAAVVTIVAAVAGYAVLRDDESPAAAGAAQVRIGFAGALTGEYADTVRPMLNGAQLAVNEYNQTGPKVTAVLVTADTGGTAERTPEAARKLVADGVVGVVGPPFSGEAEVAAPVFEQSKVPSISTAATGRALSTKGLSFWHRLVPSEEQVARSAAEFVHRTAKPKRVFVADDEQRYTQDIADDVAGSLRERGVRVTQGRLPERDTDLSALVGRIRASDADVVFYGGGYAPAARLVKQARAAGVKARFALSDAALAADFVSAAGRGNAEGTVFACSCFDASQSTEQATQSFRDRYRARFGSLPGYFTAEGYDAATAFLQAVKAGGAGGQGTAGEGTGAAINRYLGTVRFAGVSRPVGFTATGDPATGAVYAYLVKGGRIELRGDAATATLSGPS</sequence>
<name>A0ABR7M2I4_9ACTN</name>
<feature type="domain" description="Protein kinase" evidence="4">
    <location>
        <begin position="18"/>
        <end position="267"/>
    </location>
</feature>